<dbReference type="eggNOG" id="COG3164">
    <property type="taxonomic scope" value="Bacteria"/>
</dbReference>
<evidence type="ECO:0000259" key="3">
    <source>
        <dbReference type="Pfam" id="PF13116"/>
    </source>
</evidence>
<sequence>MKLRLCPYKIGRICWQVLALILVLFALMVSLIRGLLPQLDELRLEQYVEQQYGVKVQLGQLSAKWQAYGPSVSVASVELPQQDELPLTLSVQNVQIKLDFWQTLLTLKPQVENVNFGHVFLSLDLDKLAAPASSNDSKQASTSNMDWLYALLLEQLEQYAIDDATVQLLSTSHQYQPIHLRQLRWLNHGTRHRASGALYLDDTPAGGEHLSLNVDLSGDGYDPDSINGQLYLAANQLNLGAWASDRSKARNEPLSVPVQGVVNLQAWFDVNHRAVGSGLIRLGHSALDWQQDNEQQSFVINGGDFLWQTTADGWQLSSQRLAFSSNQQPWQDFTVQAQQRGTQFFGHIGKIELMALRPLIPLIPGVSPATTQQLLALNAKGEIAEVNLYQGPDNKFQLNAPIKAASWQASGAIPGSGTIDATLSLHGDFLSARLPKQQYQLDFAKQFSAPLRFESDAITGGFDVAGQRLIVPELQLHNDDLSLAASAALDFSDDTTLSLSAALQLHDLAHAHRYFPLQAMGESLSDYLTSAIKAGHSDDAAVVWRGALTDFPYNEHQGIFQAGFTLQQGTYAFQPDWPAADKLQLDALFENAAMRLHVQQGMLRQVDISGADIVIPSMEAHSELHVDAKLHAFGPAVTDVMNLSPLTSVSSTLNIVQIRDAIDGELHLNIPLYVGGVADVKAKVALNNTPVYLSKPGVLLDKLNGEVSIDNELISTEKLSGLMYQQPIQLSFDTGRVNEHFGVNVKLNSQWDLNRLPAELNNPLTSFYAGKMSWKGNLRLIFDESGFRVQANADADLTDSSLLMPAPFNKAVGQPLTATAELLGDDKQASLDIRMANLAEFWGSFDVDADNLKSYDVMLGRPFRSGDKLTKQDGKLWLALGDTQFDAWQPVIEAFVNDTQSATQAATVPTSVTAVSEPAAPATKVRGFFPPLKGIGGSVQQLSMLGHQFTNVNLDAHDTEQSWMFNIDAPEFAGNVDIFPDWWNQGLKVVANHLYLIPLAPTTTTTDSSATQPSQLPPLAVDINDFSYQGRALGHLALQGAPSDNGYHIQTFSLSSPQGELQGQGDWLTKDGENLTKVNFTVDSANFEQLAAIFDANPGVKDSSLKLNANLDWHGSPTAFNLPSLNGDVRFDLGKGHMEQLSDKGARIFSLFSLDSLLRKLSLDFSDVFGKGLYFNTFGGDLHLDNGMLKTTNTEMDAVAGNMKVRGYTDLVSQSLNYDIRFAPKLASSVPTVVLLSTSAWTMGIGAFALTKVLEPVIEVISEIRFRLTGTMENPKLEELERKSKEIEIPKSILPEDKRGDGKDAEGEAPATEATPSSGNDTLTPAAEKTPAPQQAAPTNVVPLPTANPTPATSTPKSTPKPPATETEEQPNASQSVTVPKQPQAA</sequence>
<dbReference type="InterPro" id="IPR025263">
    <property type="entry name" value="YhdP_central"/>
</dbReference>
<dbReference type="InterPro" id="IPR011836">
    <property type="entry name" value="YhdP"/>
</dbReference>
<accession>A0A094JZI3</accession>
<dbReference type="PANTHER" id="PTHR38690">
    <property type="entry name" value="PROTEASE-RELATED"/>
    <property type="match status" value="1"/>
</dbReference>
<dbReference type="EMBL" id="JPEO01000004">
    <property type="protein sequence ID" value="KFZ37831.1"/>
    <property type="molecule type" value="Genomic_DNA"/>
</dbReference>
<feature type="compositionally biased region" description="Low complexity" evidence="1">
    <location>
        <begin position="1338"/>
        <end position="1358"/>
    </location>
</feature>
<name>A0A094JZI3_9GAMM</name>
<gene>
    <name evidence="4" type="ORF">HR45_08225</name>
</gene>
<evidence type="ECO:0000313" key="5">
    <source>
        <dbReference type="Proteomes" id="UP000029264"/>
    </source>
</evidence>
<dbReference type="Proteomes" id="UP000029264">
    <property type="component" value="Unassembled WGS sequence"/>
</dbReference>
<keyword evidence="5" id="KW-1185">Reference proteome</keyword>
<evidence type="ECO:0000256" key="1">
    <source>
        <dbReference type="SAM" id="MobiDB-lite"/>
    </source>
</evidence>
<keyword evidence="2" id="KW-0812">Transmembrane</keyword>
<comment type="caution">
    <text evidence="4">The sequence shown here is derived from an EMBL/GenBank/DDBJ whole genome shotgun (WGS) entry which is preliminary data.</text>
</comment>
<evidence type="ECO:0000256" key="2">
    <source>
        <dbReference type="SAM" id="Phobius"/>
    </source>
</evidence>
<organism evidence="4 5">
    <name type="scientific">Shewanella mangrovi</name>
    <dbReference type="NCBI Taxonomy" id="1515746"/>
    <lineage>
        <taxon>Bacteria</taxon>
        <taxon>Pseudomonadati</taxon>
        <taxon>Pseudomonadota</taxon>
        <taxon>Gammaproteobacteria</taxon>
        <taxon>Alteromonadales</taxon>
        <taxon>Shewanellaceae</taxon>
        <taxon>Shewanella</taxon>
    </lineage>
</organism>
<feature type="transmembrane region" description="Helical" evidence="2">
    <location>
        <begin position="12"/>
        <end position="36"/>
    </location>
</feature>
<dbReference type="RefSeq" id="WP_037441712.1">
    <property type="nucleotide sequence ID" value="NZ_JPEO01000004.1"/>
</dbReference>
<feature type="compositionally biased region" description="Basic and acidic residues" evidence="1">
    <location>
        <begin position="1288"/>
        <end position="1306"/>
    </location>
</feature>
<dbReference type="OrthoDB" id="9762238at2"/>
<feature type="domain" description="YhdP central" evidence="3">
    <location>
        <begin position="3"/>
        <end position="1276"/>
    </location>
</feature>
<reference evidence="4 5" key="1">
    <citation type="submission" date="2014-06" db="EMBL/GenBank/DDBJ databases">
        <title>Shewanella sp. YQH10.</title>
        <authorList>
            <person name="Liu Y."/>
            <person name="Zeng R."/>
        </authorList>
    </citation>
    <scope>NUCLEOTIDE SEQUENCE [LARGE SCALE GENOMIC DNA]</scope>
    <source>
        <strain evidence="4 5">YQH10</strain>
    </source>
</reference>
<keyword evidence="2" id="KW-1133">Transmembrane helix</keyword>
<protein>
    <recommendedName>
        <fullName evidence="3">YhdP central domain-containing protein</fullName>
    </recommendedName>
</protein>
<dbReference type="NCBIfam" id="TIGR02099">
    <property type="entry name" value="YhdP family protein"/>
    <property type="match status" value="1"/>
</dbReference>
<evidence type="ECO:0000313" key="4">
    <source>
        <dbReference type="EMBL" id="KFZ37831.1"/>
    </source>
</evidence>
<feature type="region of interest" description="Disordered" evidence="1">
    <location>
        <begin position="1288"/>
        <end position="1386"/>
    </location>
</feature>
<keyword evidence="2" id="KW-0472">Membrane</keyword>
<proteinExistence type="predicted"/>
<dbReference type="Pfam" id="PF13116">
    <property type="entry name" value="YhdP"/>
    <property type="match status" value="1"/>
</dbReference>
<dbReference type="STRING" id="1515746.HR45_08225"/>
<feature type="compositionally biased region" description="Polar residues" evidence="1">
    <location>
        <begin position="1370"/>
        <end position="1386"/>
    </location>
</feature>
<dbReference type="PANTHER" id="PTHR38690:SF1">
    <property type="entry name" value="PROTEASE"/>
    <property type="match status" value="1"/>
</dbReference>